<feature type="signal peptide" evidence="1">
    <location>
        <begin position="1"/>
        <end position="20"/>
    </location>
</feature>
<gene>
    <name evidence="2" type="ORF">NIASO_08965</name>
</gene>
<evidence type="ECO:0000256" key="1">
    <source>
        <dbReference type="SAM" id="SignalP"/>
    </source>
</evidence>
<protein>
    <submittedName>
        <fullName evidence="2">Uncharacterized protein</fullName>
    </submittedName>
</protein>
<dbReference type="Proteomes" id="UP000003586">
    <property type="component" value="Chromosome"/>
</dbReference>
<reference evidence="2 3" key="1">
    <citation type="submission" date="2013-12" db="EMBL/GenBank/DDBJ databases">
        <authorList>
            <consortium name="DOE Joint Genome Institute"/>
            <person name="Eisen J."/>
            <person name="Huntemann M."/>
            <person name="Han J."/>
            <person name="Chen A."/>
            <person name="Kyrpides N."/>
            <person name="Mavromatis K."/>
            <person name="Markowitz V."/>
            <person name="Palaniappan K."/>
            <person name="Ivanova N."/>
            <person name="Schaumberg A."/>
            <person name="Pati A."/>
            <person name="Liolios K."/>
            <person name="Nordberg H.P."/>
            <person name="Cantor M.N."/>
            <person name="Hua S.X."/>
            <person name="Woyke T."/>
        </authorList>
    </citation>
    <scope>NUCLEOTIDE SEQUENCE [LARGE SCALE GENOMIC DNA]</scope>
    <source>
        <strain evidence="3">DSM 19437</strain>
    </source>
</reference>
<proteinExistence type="predicted"/>
<dbReference type="STRING" id="929713.NIASO_08965"/>
<dbReference type="AlphaFoldDB" id="W0F399"/>
<dbReference type="KEGG" id="nso:NIASO_08965"/>
<name>W0F399_9BACT</name>
<dbReference type="HOGENOM" id="CLU_2274373_0_0_10"/>
<evidence type="ECO:0000313" key="2">
    <source>
        <dbReference type="EMBL" id="AHF17507.1"/>
    </source>
</evidence>
<sequence length="102" mass="11377">MKTFFVLLLLSALPTVNVEAKGFGTYNRTEEVPITDTIPQQQKVVQDVRDKVQEQTGQKVKAIKEVPRAKNLEKPKAIKMPSVKIKPVKLIKPKIKGIGLGK</sequence>
<dbReference type="RefSeq" id="WP_008584457.1">
    <property type="nucleotide sequence ID" value="NZ_CP007035.1"/>
</dbReference>
<accession>W0F399</accession>
<feature type="chain" id="PRO_5004788285" evidence="1">
    <location>
        <begin position="21"/>
        <end position="102"/>
    </location>
</feature>
<keyword evidence="3" id="KW-1185">Reference proteome</keyword>
<keyword evidence="1" id="KW-0732">Signal</keyword>
<organism evidence="2 3">
    <name type="scientific">Niabella soli DSM 19437</name>
    <dbReference type="NCBI Taxonomy" id="929713"/>
    <lineage>
        <taxon>Bacteria</taxon>
        <taxon>Pseudomonadati</taxon>
        <taxon>Bacteroidota</taxon>
        <taxon>Chitinophagia</taxon>
        <taxon>Chitinophagales</taxon>
        <taxon>Chitinophagaceae</taxon>
        <taxon>Niabella</taxon>
    </lineage>
</organism>
<evidence type="ECO:0000313" key="3">
    <source>
        <dbReference type="Proteomes" id="UP000003586"/>
    </source>
</evidence>
<dbReference type="EMBL" id="CP007035">
    <property type="protein sequence ID" value="AHF17507.1"/>
    <property type="molecule type" value="Genomic_DNA"/>
</dbReference>